<evidence type="ECO:0000256" key="4">
    <source>
        <dbReference type="SAM" id="MobiDB-lite"/>
    </source>
</evidence>
<evidence type="ECO:0000256" key="3">
    <source>
        <dbReference type="RuleBase" id="RU361117"/>
    </source>
</evidence>
<sequence length="239" mass="26075">MLGKWFSSCPKLGIAAEHGYFLRWSSEEEWQTCTQAMDFGWMQMAKPVMNLYTEATDGSYIETKESALVWHHQDADPGFGSSQAKELLDHLESVLANEPVSVKSGQFIVEVKPQGVSKGIVAERILASVKERGKQADFVLCIGDDRSDEDMFENIADIIKRNMVAPRTSLFACTVGQKPSKAKFYLDDTFEVVAMLSALADATGAELESDSADELAASISSLDIGDEQSETSDTPIGGS</sequence>
<dbReference type="InterPro" id="IPR001830">
    <property type="entry name" value="Glyco_trans_20"/>
</dbReference>
<comment type="similarity">
    <text evidence="1">In the N-terminal section; belongs to the glycosyltransferase 20 family.</text>
</comment>
<dbReference type="Pfam" id="PF02358">
    <property type="entry name" value="Trehalose_PPase"/>
    <property type="match status" value="1"/>
</dbReference>
<dbReference type="OrthoDB" id="755951at2759"/>
<dbReference type="RefSeq" id="NP_001140472.2">
    <property type="nucleotide sequence ID" value="NM_001147000.2"/>
</dbReference>
<dbReference type="CDD" id="cd01627">
    <property type="entry name" value="HAD_TPP"/>
    <property type="match status" value="1"/>
</dbReference>
<feature type="region of interest" description="Disordered" evidence="4">
    <location>
        <begin position="218"/>
        <end position="239"/>
    </location>
</feature>
<evidence type="ECO:0000313" key="5">
    <source>
        <dbReference type="EMBL" id="ACF83903.1"/>
    </source>
</evidence>
<dbReference type="FunFam" id="3.40.50.1000:FF:000052">
    <property type="entry name" value="Alpha,alpha-trehalose-phosphate synthase [UDP-forming] 6"/>
    <property type="match status" value="1"/>
</dbReference>
<organism evidence="5">
    <name type="scientific">Zea mays</name>
    <name type="common">Maize</name>
    <dbReference type="NCBI Taxonomy" id="4577"/>
    <lineage>
        <taxon>Eukaryota</taxon>
        <taxon>Viridiplantae</taxon>
        <taxon>Streptophyta</taxon>
        <taxon>Embryophyta</taxon>
        <taxon>Tracheophyta</taxon>
        <taxon>Spermatophyta</taxon>
        <taxon>Magnoliopsida</taxon>
        <taxon>Liliopsida</taxon>
        <taxon>Poales</taxon>
        <taxon>Poaceae</taxon>
        <taxon>PACMAD clade</taxon>
        <taxon>Panicoideae</taxon>
        <taxon>Andropogonodae</taxon>
        <taxon>Andropogoneae</taxon>
        <taxon>Tripsacinae</taxon>
        <taxon>Zea</taxon>
    </lineage>
</organism>
<comment type="cofactor">
    <cofactor evidence="3">
        <name>a divalent metal cation</name>
        <dbReference type="ChEBI" id="CHEBI:60240"/>
    </cofactor>
</comment>
<dbReference type="NCBIfam" id="TIGR00685">
    <property type="entry name" value="T6PP"/>
    <property type="match status" value="1"/>
</dbReference>
<name>B4FP60_MAIZE</name>
<dbReference type="GO" id="GO:0005992">
    <property type="term" value="P:trehalose biosynthetic process"/>
    <property type="evidence" value="ECO:0007669"/>
    <property type="project" value="UniProtKB-UniPathway"/>
</dbReference>
<keyword evidence="3" id="KW-0378">Hydrolase</keyword>
<comment type="similarity">
    <text evidence="2">In the C-terminal section; belongs to the trehalose phosphatase family.</text>
</comment>
<dbReference type="PANTHER" id="PTHR10788:SF113">
    <property type="entry name" value="TREHALOSE 6-PHOSPHATE PHOSPHATASE"/>
    <property type="match status" value="1"/>
</dbReference>
<reference evidence="5" key="1">
    <citation type="journal article" date="2009" name="PLoS Genet.">
        <title>Sequencing, mapping, and analysis of 27,455 maize full-length cDNAs.</title>
        <authorList>
            <person name="Soderlund C."/>
            <person name="Descour A."/>
            <person name="Kudrna D."/>
            <person name="Bomhoff M."/>
            <person name="Boyd L."/>
            <person name="Currie J."/>
            <person name="Angelova A."/>
            <person name="Collura K."/>
            <person name="Wissotski M."/>
            <person name="Ashley E."/>
            <person name="Morrow D."/>
            <person name="Fernandes J."/>
            <person name="Walbot V."/>
            <person name="Yu Y."/>
        </authorList>
    </citation>
    <scope>NUCLEOTIDE SEQUENCE</scope>
    <source>
        <strain evidence="5">B73</strain>
    </source>
</reference>
<evidence type="ECO:0000256" key="2">
    <source>
        <dbReference type="ARBA" id="ARBA00006330"/>
    </source>
</evidence>
<comment type="catalytic activity">
    <reaction evidence="3">
        <text>alpha,alpha-trehalose 6-phosphate + H2O = alpha,alpha-trehalose + phosphate</text>
        <dbReference type="Rhea" id="RHEA:23420"/>
        <dbReference type="ChEBI" id="CHEBI:15377"/>
        <dbReference type="ChEBI" id="CHEBI:16551"/>
        <dbReference type="ChEBI" id="CHEBI:43474"/>
        <dbReference type="ChEBI" id="CHEBI:58429"/>
        <dbReference type="EC" id="3.1.3.12"/>
    </reaction>
</comment>
<evidence type="ECO:0000256" key="1">
    <source>
        <dbReference type="ARBA" id="ARBA00005409"/>
    </source>
</evidence>
<comment type="pathway">
    <text evidence="3">Glycan biosynthesis; trehalose biosynthesis.</text>
</comment>
<comment type="function">
    <text evidence="3">Removes the phosphate from trehalose 6-phosphate to produce free trehalose.</text>
</comment>
<proteinExistence type="evidence at transcript level"/>
<dbReference type="SUPFAM" id="SSF56784">
    <property type="entry name" value="HAD-like"/>
    <property type="match status" value="1"/>
</dbReference>
<dbReference type="InterPro" id="IPR003337">
    <property type="entry name" value="Trehalose_PPase"/>
</dbReference>
<dbReference type="AlphaFoldDB" id="B4FP60"/>
<comment type="similarity">
    <text evidence="3">Belongs to the trehalose phosphatase family.</text>
</comment>
<dbReference type="EC" id="3.1.3.12" evidence="3"/>
<dbReference type="UniPathway" id="UPA00299"/>
<dbReference type="GO" id="GO:0004805">
    <property type="term" value="F:trehalose-phosphatase activity"/>
    <property type="evidence" value="ECO:0007669"/>
    <property type="project" value="UniProtKB-EC"/>
</dbReference>
<dbReference type="ExpressionAtlas" id="B4FP60">
    <property type="expression patterns" value="baseline"/>
</dbReference>
<dbReference type="Gene3D" id="3.40.50.1000">
    <property type="entry name" value="HAD superfamily/HAD-like"/>
    <property type="match status" value="1"/>
</dbReference>
<protein>
    <recommendedName>
        <fullName evidence="3">Trehalose 6-phosphate phosphatase</fullName>
        <ecNumber evidence="3">3.1.3.12</ecNumber>
    </recommendedName>
</protein>
<dbReference type="PANTHER" id="PTHR10788">
    <property type="entry name" value="TREHALOSE-6-PHOSPHATE SYNTHASE"/>
    <property type="match status" value="1"/>
</dbReference>
<dbReference type="InterPro" id="IPR023214">
    <property type="entry name" value="HAD_sf"/>
</dbReference>
<dbReference type="EMBL" id="BT038898">
    <property type="protein sequence ID" value="ACF83903.1"/>
    <property type="molecule type" value="mRNA"/>
</dbReference>
<dbReference type="GeneID" id="100272531"/>
<dbReference type="KEGG" id="zma:100272531"/>
<dbReference type="InterPro" id="IPR036412">
    <property type="entry name" value="HAD-like_sf"/>
</dbReference>
<accession>B4FP60</accession>